<accession>A0A836KL91</accession>
<name>A0A836KL91_LEIEN</name>
<feature type="signal peptide" evidence="2">
    <location>
        <begin position="1"/>
        <end position="22"/>
    </location>
</feature>
<dbReference type="RefSeq" id="XP_067689861.1">
    <property type="nucleotide sequence ID" value="XM_067833758.1"/>
</dbReference>
<dbReference type="GeneID" id="94169268"/>
<keyword evidence="1" id="KW-0812">Transmembrane</keyword>
<keyword evidence="1" id="KW-1133">Transmembrane helix</keyword>
<dbReference type="KEGG" id="lenr:94169268"/>
<comment type="caution">
    <text evidence="3">The sequence shown here is derived from an EMBL/GenBank/DDBJ whole genome shotgun (WGS) entry which is preliminary data.</text>
</comment>
<gene>
    <name evidence="3" type="ORF">CUR178_01994</name>
</gene>
<keyword evidence="1" id="KW-0472">Membrane</keyword>
<organism evidence="3 4">
    <name type="scientific">Leishmania enriettii</name>
    <dbReference type="NCBI Taxonomy" id="5663"/>
    <lineage>
        <taxon>Eukaryota</taxon>
        <taxon>Discoba</taxon>
        <taxon>Euglenozoa</taxon>
        <taxon>Kinetoplastea</taxon>
        <taxon>Metakinetoplastina</taxon>
        <taxon>Trypanosomatida</taxon>
        <taxon>Trypanosomatidae</taxon>
        <taxon>Leishmaniinae</taxon>
        <taxon>Leishmania</taxon>
    </lineage>
</organism>
<evidence type="ECO:0000313" key="4">
    <source>
        <dbReference type="Proteomes" id="UP000674179"/>
    </source>
</evidence>
<proteinExistence type="predicted"/>
<dbReference type="OrthoDB" id="441016at2759"/>
<feature type="chain" id="PRO_5032323024" evidence="2">
    <location>
        <begin position="23"/>
        <end position="285"/>
    </location>
</feature>
<protein>
    <submittedName>
        <fullName evidence="3">Uncharacterized protein</fullName>
    </submittedName>
</protein>
<feature type="transmembrane region" description="Helical" evidence="1">
    <location>
        <begin position="180"/>
        <end position="202"/>
    </location>
</feature>
<sequence length="285" mass="32718">MLSRILGMRLCGSLAAVTGASARCSAASPAIRFHRSRACGCRGRLAVSSHGSNSGDGESVAATSLFLVNSRRFVQFEQTSDTMLGINKSKRAKHNRWATKSTKEYMSEADSKASKGSSLLFNARERRREDADRRKERMRDMLEESGRTLELELDRMREDKVRRWRKGFNFFKRQGKAFTLLYIIAYVAPLAMLYVGFASGVLPKDAVFEFLFFFLQSVMDRDLFFERVDAWDTYSNFGFAFVVNEMLEFLRFPLVMFFFWQARPFLTGVNQRVKSSIFRFNAAES</sequence>
<keyword evidence="4" id="KW-1185">Reference proteome</keyword>
<evidence type="ECO:0000313" key="3">
    <source>
        <dbReference type="EMBL" id="KAG5469853.1"/>
    </source>
</evidence>
<dbReference type="Proteomes" id="UP000674179">
    <property type="component" value="Chromosome 33"/>
</dbReference>
<keyword evidence="2" id="KW-0732">Signal</keyword>
<evidence type="ECO:0000256" key="1">
    <source>
        <dbReference type="SAM" id="Phobius"/>
    </source>
</evidence>
<evidence type="ECO:0000256" key="2">
    <source>
        <dbReference type="SAM" id="SignalP"/>
    </source>
</evidence>
<reference evidence="3 4" key="1">
    <citation type="submission" date="2021-02" db="EMBL/GenBank/DDBJ databases">
        <title>Leishmania (Mundinia) enrietti genome sequencing and assembly.</title>
        <authorList>
            <person name="Almutairi H."/>
            <person name="Gatherer D."/>
        </authorList>
    </citation>
    <scope>NUCLEOTIDE SEQUENCE [LARGE SCALE GENOMIC DNA]</scope>
    <source>
        <strain evidence="3">CUR178</strain>
    </source>
</reference>
<dbReference type="EMBL" id="JAFHKP010000033">
    <property type="protein sequence ID" value="KAG5469853.1"/>
    <property type="molecule type" value="Genomic_DNA"/>
</dbReference>
<dbReference type="AlphaFoldDB" id="A0A836KL91"/>